<protein>
    <submittedName>
        <fullName evidence="2">PIN domain-containing protein</fullName>
    </submittedName>
</protein>
<dbReference type="CDD" id="cd09854">
    <property type="entry name" value="PIN_VapC-like"/>
    <property type="match status" value="1"/>
</dbReference>
<reference evidence="2" key="1">
    <citation type="journal article" date="2022" name="Nat. Microbiol.">
        <title>Unique mobile elements and scalable gene flow at the prokaryote-eukaryote boundary revealed by circularized Asgard archaea genomes.</title>
        <authorList>
            <person name="Wu F."/>
            <person name="Speth D.R."/>
            <person name="Philosof A."/>
            <person name="Cremiere A."/>
            <person name="Narayanan A."/>
            <person name="Barco R.A."/>
            <person name="Connon S.A."/>
            <person name="Amend J.P."/>
            <person name="Antoshechkin I.A."/>
            <person name="Orphan V.J."/>
        </authorList>
    </citation>
    <scope>NUCLEOTIDE SEQUENCE</scope>
    <source>
        <strain evidence="2">PR6</strain>
    </source>
</reference>
<dbReference type="SUPFAM" id="SSF88723">
    <property type="entry name" value="PIN domain-like"/>
    <property type="match status" value="1"/>
</dbReference>
<organism evidence="2">
    <name type="scientific">Candidatus Heimdallarchaeum endolithica</name>
    <dbReference type="NCBI Taxonomy" id="2876572"/>
    <lineage>
        <taxon>Archaea</taxon>
        <taxon>Promethearchaeati</taxon>
        <taxon>Candidatus Heimdallarchaeota</taxon>
        <taxon>Candidatus Heimdallarchaeia (ex Rinke et al. 2021) (nom. nud.)</taxon>
        <taxon>Candidatus Heimdallarchaeales</taxon>
        <taxon>Candidatus Heimdallarchaeaceae</taxon>
        <taxon>Candidatus Heimdallarchaeum</taxon>
    </lineage>
</organism>
<dbReference type="AlphaFoldDB" id="A0A9Y1FQ09"/>
<evidence type="ECO:0000313" key="2">
    <source>
        <dbReference type="EMBL" id="UJG44606.1"/>
    </source>
</evidence>
<dbReference type="InterPro" id="IPR029060">
    <property type="entry name" value="PIN-like_dom_sf"/>
</dbReference>
<feature type="domain" description="PIN" evidence="1">
    <location>
        <begin position="9"/>
        <end position="123"/>
    </location>
</feature>
<dbReference type="EMBL" id="CP084167">
    <property type="protein sequence ID" value="UJG44606.1"/>
    <property type="molecule type" value="Genomic_DNA"/>
</dbReference>
<accession>A0A9Y1FQ09</accession>
<proteinExistence type="predicted"/>
<gene>
    <name evidence="2" type="ORF">K9W46_05365</name>
</gene>
<evidence type="ECO:0000259" key="1">
    <source>
        <dbReference type="Pfam" id="PF01850"/>
    </source>
</evidence>
<name>A0A9Y1FQ09_9ARCH</name>
<dbReference type="Gene3D" id="3.40.50.1010">
    <property type="entry name" value="5'-nuclease"/>
    <property type="match status" value="1"/>
</dbReference>
<dbReference type="InterPro" id="IPR002716">
    <property type="entry name" value="PIN_dom"/>
</dbReference>
<dbReference type="Proteomes" id="UP001200513">
    <property type="component" value="Chromosome"/>
</dbReference>
<dbReference type="Pfam" id="PF01850">
    <property type="entry name" value="PIN"/>
    <property type="match status" value="1"/>
</dbReference>
<sequence>MLHHEDKFILDTNFIISAFEKKPSTITTFIKKIRNLNIQLLITNHIIKEIRWYLRRRIINEITIKEVSTKEIRKLLSELEKKKISPPHFPDLSNIVLAKKLSGTVVTSDLQLVKTCEKLGIPVHMSSSFVFFLKEKANDFADKKYFNELYDNILSDEIKHSVEQSEIYNPVYRIKEIQLHAIKVLQKLPKISPYKPQEMVFLKEENELLDLINEIEFEMPNYITQIRDAKNLETLEIELKDIYNQINDIVWQLQLLLKTRKSPILSASIRIKARVLFILSIVEFTLLNFGKLENTLNILSEIASTSPDMVSDLFMDLQFLRMVFFFVTQNYNRLTGYFSDNFLLLCEIERRTDLTKLTRTIIFACTILESRVIDKNASLEGKKEISLLFQLGYILLQKRKIENALLILLQTHYLALQIKDEKLIRNSLELMIVIHYISNENISTEIEQGLLELKKLNPFNVPVFSIKEELDLGIFTEKEFKSVDSFPSLLKEWFYIYDYLKKDEEGQTKTVIFVINPYFSPKTVFITTQILPMYELRPGRQIKIIKGMLKINKCNYNYEKREVDLVIEIKEALFSLRDPWGMKILR</sequence>